<dbReference type="AlphaFoldDB" id="A0AAV0C0Z1"/>
<sequence length="81" mass="9360">MYVSEFYPRHSSSRLTHLICSLMSVKNLALMDGGCGYFLWKEDLSCSRESRQQQNEVETCITCLGLKSYALEELRTLILYV</sequence>
<dbReference type="Proteomes" id="UP001152523">
    <property type="component" value="Unassembled WGS sequence"/>
</dbReference>
<comment type="caution">
    <text evidence="1">The sequence shown here is derived from an EMBL/GenBank/DDBJ whole genome shotgun (WGS) entry which is preliminary data.</text>
</comment>
<evidence type="ECO:0000313" key="2">
    <source>
        <dbReference type="Proteomes" id="UP001152523"/>
    </source>
</evidence>
<accession>A0AAV0C0Z1</accession>
<reference evidence="1" key="1">
    <citation type="submission" date="2022-07" db="EMBL/GenBank/DDBJ databases">
        <authorList>
            <person name="Macas J."/>
            <person name="Novak P."/>
            <person name="Neumann P."/>
        </authorList>
    </citation>
    <scope>NUCLEOTIDE SEQUENCE</scope>
</reference>
<name>A0AAV0C0Z1_9ASTE</name>
<dbReference type="EMBL" id="CAMAPF010000010">
    <property type="protein sequence ID" value="CAH9061540.1"/>
    <property type="molecule type" value="Genomic_DNA"/>
</dbReference>
<protein>
    <submittedName>
        <fullName evidence="1">Uncharacterized protein</fullName>
    </submittedName>
</protein>
<proteinExistence type="predicted"/>
<keyword evidence="2" id="KW-1185">Reference proteome</keyword>
<organism evidence="1 2">
    <name type="scientific">Cuscuta epithymum</name>
    <dbReference type="NCBI Taxonomy" id="186058"/>
    <lineage>
        <taxon>Eukaryota</taxon>
        <taxon>Viridiplantae</taxon>
        <taxon>Streptophyta</taxon>
        <taxon>Embryophyta</taxon>
        <taxon>Tracheophyta</taxon>
        <taxon>Spermatophyta</taxon>
        <taxon>Magnoliopsida</taxon>
        <taxon>eudicotyledons</taxon>
        <taxon>Gunneridae</taxon>
        <taxon>Pentapetalae</taxon>
        <taxon>asterids</taxon>
        <taxon>lamiids</taxon>
        <taxon>Solanales</taxon>
        <taxon>Convolvulaceae</taxon>
        <taxon>Cuscuteae</taxon>
        <taxon>Cuscuta</taxon>
        <taxon>Cuscuta subgen. Cuscuta</taxon>
    </lineage>
</organism>
<gene>
    <name evidence="1" type="ORF">CEPIT_LOCUS1704</name>
</gene>
<evidence type="ECO:0000313" key="1">
    <source>
        <dbReference type="EMBL" id="CAH9061540.1"/>
    </source>
</evidence>